<gene>
    <name evidence="3" type="ORF">ABA45_17990</name>
</gene>
<dbReference type="PROSITE" id="PS50194">
    <property type="entry name" value="FILAMIN_REPEAT"/>
    <property type="match status" value="1"/>
</dbReference>
<accession>A0A0H4IGR2</accession>
<dbReference type="Proteomes" id="UP000036406">
    <property type="component" value="Chromosome"/>
</dbReference>
<feature type="signal peptide" evidence="2">
    <location>
        <begin position="1"/>
        <end position="22"/>
    </location>
</feature>
<sequence length="405" mass="44892">MRNGVQGLLVVIFCLMVLGCNEAPSAPNASLNLQINTHKVAAIRIPADTESLIFPIFVPVNTDESGMTFSVKSTHSDFHIELFDPDNKRVASSSSGKGYFIPSRTFPPEARVNQWGFPRIVDPKPGEWTVKFLKTDRDSKKNVDLQLSIGLIPKYSAWINAYETRIQVGQPTIIQMSLSTHGVENSIEGHTIEVFNKTNEKIDSLTVSNNMVRPDGVRINVTDQSYLAQYIPKKSGIHTFKAEFTGEINGKPSTKKIEHVISVVDSKLSITGFSMTPVDSSMGMTNVDISVSVLAQTATFLVVRVTYSRNGETIDTSRNKEMRAGERANFSFPITDITQQEFDARSILIERIELVDFDVESSAKIMLSMPINKTVTRNAEDIKPEGKGEFDTLGSTAPDNRDELH</sequence>
<feature type="compositionally biased region" description="Basic and acidic residues" evidence="1">
    <location>
        <begin position="378"/>
        <end position="390"/>
    </location>
</feature>
<dbReference type="PROSITE" id="PS51257">
    <property type="entry name" value="PROKAR_LIPOPROTEIN"/>
    <property type="match status" value="1"/>
</dbReference>
<evidence type="ECO:0000256" key="2">
    <source>
        <dbReference type="SAM" id="SignalP"/>
    </source>
</evidence>
<keyword evidence="2" id="KW-0732">Signal</keyword>
<dbReference type="EMBL" id="CP011494">
    <property type="protein sequence ID" value="AKO54097.1"/>
    <property type="molecule type" value="Genomic_DNA"/>
</dbReference>
<dbReference type="PATRIC" id="fig|330734.3.peg.3786"/>
<dbReference type="AlphaFoldDB" id="A0A0H4IGR2"/>
<reference evidence="3 4" key="1">
    <citation type="submission" date="2015-05" db="EMBL/GenBank/DDBJ databases">
        <title>Complete genome of Marinobacter psychrophilus strain 20041T isolated from sea-ice of the Canadian Basin.</title>
        <authorList>
            <person name="Song L."/>
            <person name="Ren L."/>
            <person name="Yu Y."/>
            <person name="Wang X."/>
        </authorList>
    </citation>
    <scope>NUCLEOTIDE SEQUENCE [LARGE SCALE GENOMIC DNA]</scope>
    <source>
        <strain evidence="3 4">20041</strain>
    </source>
</reference>
<dbReference type="RefSeq" id="WP_048388466.1">
    <property type="nucleotide sequence ID" value="NZ_CP011494.1"/>
</dbReference>
<name>A0A0H4IGR2_9GAMM</name>
<feature type="chain" id="PRO_5005206168" evidence="2">
    <location>
        <begin position="23"/>
        <end position="405"/>
    </location>
</feature>
<evidence type="ECO:0000256" key="1">
    <source>
        <dbReference type="SAM" id="MobiDB-lite"/>
    </source>
</evidence>
<keyword evidence="4" id="KW-1185">Reference proteome</keyword>
<evidence type="ECO:0000313" key="4">
    <source>
        <dbReference type="Proteomes" id="UP000036406"/>
    </source>
</evidence>
<dbReference type="KEGG" id="mpq:ABA45_17990"/>
<evidence type="ECO:0000313" key="3">
    <source>
        <dbReference type="EMBL" id="AKO54097.1"/>
    </source>
</evidence>
<dbReference type="InterPro" id="IPR017868">
    <property type="entry name" value="Filamin/ABP280_repeat-like"/>
</dbReference>
<organism evidence="3 4">
    <name type="scientific">Marinobacter psychrophilus</name>
    <dbReference type="NCBI Taxonomy" id="330734"/>
    <lineage>
        <taxon>Bacteria</taxon>
        <taxon>Pseudomonadati</taxon>
        <taxon>Pseudomonadota</taxon>
        <taxon>Gammaproteobacteria</taxon>
        <taxon>Pseudomonadales</taxon>
        <taxon>Marinobacteraceae</taxon>
        <taxon>Marinobacter</taxon>
    </lineage>
</organism>
<protein>
    <submittedName>
        <fullName evidence="3">Uncharacterized protein</fullName>
    </submittedName>
</protein>
<feature type="region of interest" description="Disordered" evidence="1">
    <location>
        <begin position="378"/>
        <end position="405"/>
    </location>
</feature>
<proteinExistence type="predicted"/>